<gene>
    <name evidence="3" type="primary">jg9959</name>
    <name evidence="3" type="ORF">PAEG_LOCUS635</name>
</gene>
<name>A0A8S4QED4_9NEOP</name>
<evidence type="ECO:0000256" key="1">
    <source>
        <dbReference type="ARBA" id="ARBA00022729"/>
    </source>
</evidence>
<keyword evidence="4" id="KW-1185">Reference proteome</keyword>
<dbReference type="Proteomes" id="UP000838756">
    <property type="component" value="Unassembled WGS sequence"/>
</dbReference>
<dbReference type="SUPFAM" id="SSF56968">
    <property type="entry name" value="Lipovitellin-phosvitin complex, beta-sheet shell regions"/>
    <property type="match status" value="1"/>
</dbReference>
<dbReference type="InterPro" id="IPR015816">
    <property type="entry name" value="Vitellinogen_b-sht_N"/>
</dbReference>
<dbReference type="PANTHER" id="PTHR13024">
    <property type="entry name" value="MICROSOMAL TRIGLYCERIDE TRANSFER PROTEIN, LARGE SUBUNIT"/>
    <property type="match status" value="1"/>
</dbReference>
<keyword evidence="1" id="KW-0732">Signal</keyword>
<feature type="non-terminal residue" evidence="3">
    <location>
        <position position="143"/>
    </location>
</feature>
<dbReference type="GO" id="GO:0005548">
    <property type="term" value="F:phospholipid transporter activity"/>
    <property type="evidence" value="ECO:0007669"/>
    <property type="project" value="InterPro"/>
</dbReference>
<feature type="domain" description="Vitellogenin" evidence="2">
    <location>
        <begin position="32"/>
        <end position="135"/>
    </location>
</feature>
<dbReference type="Gene3D" id="2.30.230.10">
    <property type="entry name" value="Lipovitellin, beta-sheet shell regions, chain A"/>
    <property type="match status" value="1"/>
</dbReference>
<accession>A0A8S4QED4</accession>
<dbReference type="InterPro" id="IPR039988">
    <property type="entry name" value="MTTP"/>
</dbReference>
<sequence length="143" mass="16486">MLSPKLYGRGKHVNADFVQIESVWDAYPHSTFYAHWKEGLIQQVYLDPDELIDIQNFKRSLISLFQQTSSTRCTVNIRTDRIPSTRPKGGEIYARARVRSQYTRSLQFQVAEGQRNETDATGQCEVQYEAPSETTVRKVKVGR</sequence>
<dbReference type="GO" id="GO:0042157">
    <property type="term" value="P:lipoprotein metabolic process"/>
    <property type="evidence" value="ECO:0007669"/>
    <property type="project" value="TreeGrafter"/>
</dbReference>
<dbReference type="EMBL" id="CAKXAJ010001991">
    <property type="protein sequence ID" value="CAH2208018.1"/>
    <property type="molecule type" value="Genomic_DNA"/>
</dbReference>
<protein>
    <submittedName>
        <fullName evidence="3">Jg9959 protein</fullName>
    </submittedName>
</protein>
<evidence type="ECO:0000313" key="3">
    <source>
        <dbReference type="EMBL" id="CAH2208018.1"/>
    </source>
</evidence>
<proteinExistence type="predicted"/>
<dbReference type="GO" id="GO:0005783">
    <property type="term" value="C:endoplasmic reticulum"/>
    <property type="evidence" value="ECO:0007669"/>
    <property type="project" value="TreeGrafter"/>
</dbReference>
<evidence type="ECO:0000259" key="2">
    <source>
        <dbReference type="Pfam" id="PF01347"/>
    </source>
</evidence>
<dbReference type="InterPro" id="IPR001747">
    <property type="entry name" value="Vitellogenin_N"/>
</dbReference>
<dbReference type="PANTHER" id="PTHR13024:SF0">
    <property type="entry name" value="MICROSOMAL TRIACYLGLYCEROL TRANSFER PROTEIN"/>
    <property type="match status" value="1"/>
</dbReference>
<dbReference type="GO" id="GO:0016323">
    <property type="term" value="C:basolateral plasma membrane"/>
    <property type="evidence" value="ECO:0007669"/>
    <property type="project" value="TreeGrafter"/>
</dbReference>
<comment type="caution">
    <text evidence="3">The sequence shown here is derived from an EMBL/GenBank/DDBJ whole genome shotgun (WGS) entry which is preliminary data.</text>
</comment>
<dbReference type="OrthoDB" id="5865932at2759"/>
<dbReference type="GO" id="GO:0005794">
    <property type="term" value="C:Golgi apparatus"/>
    <property type="evidence" value="ECO:0007669"/>
    <property type="project" value="TreeGrafter"/>
</dbReference>
<dbReference type="Pfam" id="PF01347">
    <property type="entry name" value="Vitellogenin_N"/>
    <property type="match status" value="1"/>
</dbReference>
<reference evidence="3" key="1">
    <citation type="submission" date="2022-03" db="EMBL/GenBank/DDBJ databases">
        <authorList>
            <person name="Lindestad O."/>
        </authorList>
    </citation>
    <scope>NUCLEOTIDE SEQUENCE</scope>
</reference>
<dbReference type="InterPro" id="IPR015819">
    <property type="entry name" value="Lipid_transp_b-sht_shell"/>
</dbReference>
<evidence type="ECO:0000313" key="4">
    <source>
        <dbReference type="Proteomes" id="UP000838756"/>
    </source>
</evidence>
<dbReference type="AlphaFoldDB" id="A0A8S4QED4"/>
<organism evidence="3 4">
    <name type="scientific">Pararge aegeria aegeria</name>
    <dbReference type="NCBI Taxonomy" id="348720"/>
    <lineage>
        <taxon>Eukaryota</taxon>
        <taxon>Metazoa</taxon>
        <taxon>Ecdysozoa</taxon>
        <taxon>Arthropoda</taxon>
        <taxon>Hexapoda</taxon>
        <taxon>Insecta</taxon>
        <taxon>Pterygota</taxon>
        <taxon>Neoptera</taxon>
        <taxon>Endopterygota</taxon>
        <taxon>Lepidoptera</taxon>
        <taxon>Glossata</taxon>
        <taxon>Ditrysia</taxon>
        <taxon>Papilionoidea</taxon>
        <taxon>Nymphalidae</taxon>
        <taxon>Satyrinae</taxon>
        <taxon>Satyrini</taxon>
        <taxon>Parargina</taxon>
        <taxon>Pararge</taxon>
    </lineage>
</organism>